<dbReference type="Proteomes" id="UP000790347">
    <property type="component" value="Unassembled WGS sequence"/>
</dbReference>
<organism evidence="4 5">
    <name type="scientific">Dermatophagoides farinae</name>
    <name type="common">American house dust mite</name>
    <dbReference type="NCBI Taxonomy" id="6954"/>
    <lineage>
        <taxon>Eukaryota</taxon>
        <taxon>Metazoa</taxon>
        <taxon>Ecdysozoa</taxon>
        <taxon>Arthropoda</taxon>
        <taxon>Chelicerata</taxon>
        <taxon>Arachnida</taxon>
        <taxon>Acari</taxon>
        <taxon>Acariformes</taxon>
        <taxon>Sarcoptiformes</taxon>
        <taxon>Astigmata</taxon>
        <taxon>Psoroptidia</taxon>
        <taxon>Analgoidea</taxon>
        <taxon>Pyroglyphidae</taxon>
        <taxon>Dermatophagoidinae</taxon>
        <taxon>Dermatophagoides</taxon>
    </lineage>
</organism>
<gene>
    <name evidence="4" type="ORF">DERF_011788</name>
</gene>
<protein>
    <recommendedName>
        <fullName evidence="3">Chromo shadow domain-containing protein</fullName>
    </recommendedName>
</protein>
<dbReference type="GO" id="GO:0005694">
    <property type="term" value="C:chromosome"/>
    <property type="evidence" value="ECO:0007669"/>
    <property type="project" value="UniProtKB-ARBA"/>
</dbReference>
<dbReference type="AlphaFoldDB" id="A0A922L008"/>
<feature type="domain" description="Chromo shadow" evidence="3">
    <location>
        <begin position="92"/>
        <end position="163"/>
    </location>
</feature>
<evidence type="ECO:0000256" key="2">
    <source>
        <dbReference type="ARBA" id="ARBA00023242"/>
    </source>
</evidence>
<dbReference type="GO" id="GO:0005634">
    <property type="term" value="C:nucleus"/>
    <property type="evidence" value="ECO:0007669"/>
    <property type="project" value="UniProtKB-SubCell"/>
</dbReference>
<evidence type="ECO:0000313" key="4">
    <source>
        <dbReference type="EMBL" id="KAH9507085.1"/>
    </source>
</evidence>
<dbReference type="Pfam" id="PF01393">
    <property type="entry name" value="Chromo_shadow"/>
    <property type="match status" value="1"/>
</dbReference>
<comment type="caution">
    <text evidence="4">The sequence shown here is derived from an EMBL/GenBank/DDBJ whole genome shotgun (WGS) entry which is preliminary data.</text>
</comment>
<dbReference type="SUPFAM" id="SSF54160">
    <property type="entry name" value="Chromo domain-like"/>
    <property type="match status" value="1"/>
</dbReference>
<keyword evidence="2" id="KW-0539">Nucleus</keyword>
<reference evidence="4" key="1">
    <citation type="submission" date="2013-05" db="EMBL/GenBank/DDBJ databases">
        <authorList>
            <person name="Yim A.K.Y."/>
            <person name="Chan T.F."/>
            <person name="Ji K.M."/>
            <person name="Liu X.Y."/>
            <person name="Zhou J.W."/>
            <person name="Li R.Q."/>
            <person name="Yang K.Y."/>
            <person name="Li J."/>
            <person name="Li M."/>
            <person name="Law P.T.W."/>
            <person name="Wu Y.L."/>
            <person name="Cai Z.L."/>
            <person name="Qin H."/>
            <person name="Bao Y."/>
            <person name="Leung R.K.K."/>
            <person name="Ng P.K.S."/>
            <person name="Zou J."/>
            <person name="Zhong X.J."/>
            <person name="Ran P.X."/>
            <person name="Zhong N.S."/>
            <person name="Liu Z.G."/>
            <person name="Tsui S.K.W."/>
        </authorList>
    </citation>
    <scope>NUCLEOTIDE SEQUENCE</scope>
    <source>
        <strain evidence="4">Derf</strain>
        <tissue evidence="4">Whole organism</tissue>
    </source>
</reference>
<reference evidence="4" key="2">
    <citation type="journal article" date="2022" name="Res Sq">
        <title>Comparative Genomics Reveals Insights into the Divergent Evolution of Astigmatic Mites and Household Pest Adaptations.</title>
        <authorList>
            <person name="Xiong Q."/>
            <person name="Wan A.T.-Y."/>
            <person name="Liu X.-Y."/>
            <person name="Fung C.S.-H."/>
            <person name="Xiao X."/>
            <person name="Malainual N."/>
            <person name="Hou J."/>
            <person name="Wang L."/>
            <person name="Wang M."/>
            <person name="Yang K."/>
            <person name="Cui Y."/>
            <person name="Leung E."/>
            <person name="Nong W."/>
            <person name="Shin S.-K."/>
            <person name="Au S."/>
            <person name="Jeong K.Y."/>
            <person name="Chew F.T."/>
            <person name="Hui J."/>
            <person name="Leung T.F."/>
            <person name="Tungtrongchitr A."/>
            <person name="Zhong N."/>
            <person name="Liu Z."/>
            <person name="Tsui S."/>
        </authorList>
    </citation>
    <scope>NUCLEOTIDE SEQUENCE</scope>
    <source>
        <strain evidence="4">Derf</strain>
        <tissue evidence="4">Whole organism</tissue>
    </source>
</reference>
<accession>A0A922L008</accession>
<keyword evidence="5" id="KW-1185">Reference proteome</keyword>
<evidence type="ECO:0000256" key="1">
    <source>
        <dbReference type="ARBA" id="ARBA00004123"/>
    </source>
</evidence>
<evidence type="ECO:0000313" key="5">
    <source>
        <dbReference type="Proteomes" id="UP000790347"/>
    </source>
</evidence>
<dbReference type="SMART" id="SM00300">
    <property type="entry name" value="ChSh"/>
    <property type="match status" value="1"/>
</dbReference>
<evidence type="ECO:0000259" key="3">
    <source>
        <dbReference type="SMART" id="SM00300"/>
    </source>
</evidence>
<sequence>MKCPHHHHHTDNNDNSIRRSKRIAAKIEERPNQLINLIMSDLEKESTNLKKKNDSNFCKRKIYKNSANNNNNDNNSSSNNKMLVSRDEETGTLFDNGLQAVKIIGATYVNDDSDSNKSNLNDLCYLIKYENGQYELVLNKVAHKFCPSLVIDFLESRISINDDDLDILKFPITIDSSVKIVNS</sequence>
<dbReference type="InterPro" id="IPR008251">
    <property type="entry name" value="Chromo_shadow_dom"/>
</dbReference>
<proteinExistence type="predicted"/>
<dbReference type="Gene3D" id="2.40.50.40">
    <property type="match status" value="1"/>
</dbReference>
<dbReference type="InterPro" id="IPR016197">
    <property type="entry name" value="Chromo-like_dom_sf"/>
</dbReference>
<dbReference type="CDD" id="cd00034">
    <property type="entry name" value="CSD"/>
    <property type="match status" value="1"/>
</dbReference>
<name>A0A922L008_DERFA</name>
<dbReference type="EMBL" id="ASGP02000005">
    <property type="protein sequence ID" value="KAH9507085.1"/>
    <property type="molecule type" value="Genomic_DNA"/>
</dbReference>
<comment type="subcellular location">
    <subcellularLocation>
        <location evidence="1">Nucleus</location>
    </subcellularLocation>
</comment>